<evidence type="ECO:0000256" key="1">
    <source>
        <dbReference type="SAM" id="MobiDB-lite"/>
    </source>
</evidence>
<name>A0A7J6HRJ9_CANSA</name>
<dbReference type="PANTHER" id="PTHR37611:SF2">
    <property type="entry name" value="VIRUS-SPECIFIC-SIGNALING-PATHWAY REGULATED PROTEIN-RELATED"/>
    <property type="match status" value="1"/>
</dbReference>
<comment type="caution">
    <text evidence="2">The sequence shown here is derived from an EMBL/GenBank/DDBJ whole genome shotgun (WGS) entry which is preliminary data.</text>
</comment>
<feature type="compositionally biased region" description="Basic and acidic residues" evidence="1">
    <location>
        <begin position="136"/>
        <end position="169"/>
    </location>
</feature>
<gene>
    <name evidence="2" type="ORF">G4B88_019624</name>
</gene>
<evidence type="ECO:0000313" key="2">
    <source>
        <dbReference type="EMBL" id="KAF4397903.1"/>
    </source>
</evidence>
<organism evidence="2 3">
    <name type="scientific">Cannabis sativa</name>
    <name type="common">Hemp</name>
    <name type="synonym">Marijuana</name>
    <dbReference type="NCBI Taxonomy" id="3483"/>
    <lineage>
        <taxon>Eukaryota</taxon>
        <taxon>Viridiplantae</taxon>
        <taxon>Streptophyta</taxon>
        <taxon>Embryophyta</taxon>
        <taxon>Tracheophyta</taxon>
        <taxon>Spermatophyta</taxon>
        <taxon>Magnoliopsida</taxon>
        <taxon>eudicotyledons</taxon>
        <taxon>Gunneridae</taxon>
        <taxon>Pentapetalae</taxon>
        <taxon>rosids</taxon>
        <taxon>fabids</taxon>
        <taxon>Rosales</taxon>
        <taxon>Cannabaceae</taxon>
        <taxon>Cannabis</taxon>
    </lineage>
</organism>
<protein>
    <submittedName>
        <fullName evidence="2">Uncharacterized protein</fullName>
    </submittedName>
</protein>
<dbReference type="AlphaFoldDB" id="A0A7J6HRJ9"/>
<accession>A0A7J6HRJ9</accession>
<proteinExistence type="predicted"/>
<keyword evidence="3" id="KW-1185">Reference proteome</keyword>
<sequence length="264" mass="29868">MAGSVDMMINQYEFNNEELFEVSAGLINGDFLMSLMEELQDHDDDLVVLEESDEDRLNSVIQSLEAEINCSIPSDKNWACINGGDDDVNTINGAFLMSLMEELQDNHDFVEEKDEERLNSVIRSLEAEIKYSCSAHGDHDDQHRSISMDHDHDQSSSDGEDHSQMDGHDDFSIISFDHGDLDQINGWDFNMEVDHEACSPSSSSGNDDVNFYGYQCGDEIISSNYGDHNYYGVVIDHQDNIAYNSFWQETVYDSSIINNNTLLL</sequence>
<feature type="region of interest" description="Disordered" evidence="1">
    <location>
        <begin position="135"/>
        <end position="169"/>
    </location>
</feature>
<dbReference type="Proteomes" id="UP000583929">
    <property type="component" value="Unassembled WGS sequence"/>
</dbReference>
<reference evidence="2 3" key="1">
    <citation type="journal article" date="2020" name="bioRxiv">
        <title>Sequence and annotation of 42 cannabis genomes reveals extensive copy number variation in cannabinoid synthesis and pathogen resistance genes.</title>
        <authorList>
            <person name="Mckernan K.J."/>
            <person name="Helbert Y."/>
            <person name="Kane L.T."/>
            <person name="Ebling H."/>
            <person name="Zhang L."/>
            <person name="Liu B."/>
            <person name="Eaton Z."/>
            <person name="Mclaughlin S."/>
            <person name="Kingan S."/>
            <person name="Baybayan P."/>
            <person name="Concepcion G."/>
            <person name="Jordan M."/>
            <person name="Riva A."/>
            <person name="Barbazuk W."/>
            <person name="Harkins T."/>
        </authorList>
    </citation>
    <scope>NUCLEOTIDE SEQUENCE [LARGE SCALE GENOMIC DNA]</scope>
    <source>
        <strain evidence="3">cv. Jamaican Lion 4</strain>
        <tissue evidence="2">Leaf</tissue>
    </source>
</reference>
<dbReference type="EMBL" id="JAATIQ010000029">
    <property type="protein sequence ID" value="KAF4397903.1"/>
    <property type="molecule type" value="Genomic_DNA"/>
</dbReference>
<evidence type="ECO:0000313" key="3">
    <source>
        <dbReference type="Proteomes" id="UP000583929"/>
    </source>
</evidence>
<dbReference type="PANTHER" id="PTHR37611">
    <property type="entry name" value="VIRUS-SPECIFIC-SIGNALING-PATHWAY REGULATED PROTEIN-RELATED"/>
    <property type="match status" value="1"/>
</dbReference>